<evidence type="ECO:0000313" key="1">
    <source>
        <dbReference type="EMBL" id="MDG9699494.1"/>
    </source>
</evidence>
<organism evidence="1 2">
    <name type="scientific">Ottowia cancrivicina</name>
    <dbReference type="NCBI Taxonomy" id="3040346"/>
    <lineage>
        <taxon>Bacteria</taxon>
        <taxon>Pseudomonadati</taxon>
        <taxon>Pseudomonadota</taxon>
        <taxon>Betaproteobacteria</taxon>
        <taxon>Burkholderiales</taxon>
        <taxon>Comamonadaceae</taxon>
        <taxon>Ottowia</taxon>
    </lineage>
</organism>
<gene>
    <name evidence="1" type="ORF">QB898_07185</name>
</gene>
<reference evidence="1 2" key="1">
    <citation type="submission" date="2023-04" db="EMBL/GenBank/DDBJ databases">
        <title>Ottowia paracancer sp. nov., isolated from human stomach.</title>
        <authorList>
            <person name="Song Y."/>
        </authorList>
    </citation>
    <scope>NUCLEOTIDE SEQUENCE [LARGE SCALE GENOMIC DNA]</scope>
    <source>
        <strain evidence="1 2">10c7w1</strain>
    </source>
</reference>
<accession>A0AAW6RH84</accession>
<dbReference type="Proteomes" id="UP001237156">
    <property type="component" value="Unassembled WGS sequence"/>
</dbReference>
<dbReference type="AlphaFoldDB" id="A0AAW6RH84"/>
<protein>
    <submittedName>
        <fullName evidence="1">Uncharacterized protein</fullName>
    </submittedName>
</protein>
<sequence>MLYATRSNTQGMASSVYVIRGKVNADGVATWSTPLLLGESTSSHSRFIVGSIAGSPNGNVIVTWLGKNNCLSDSYEKPPALCTFLMFSRYENTTGTWSAPEPLTDFPDLLGFSQVHEPAIDDAGNIAIHHLYWEPKEGSDKGEIVERRAISYRPAGHTQWQRHIFKNINVADRSVFSMDNSGNMIWASSAKQKTGRVNVMVSRGTFDGGFEDVRIMDSRQSGGSLSAAHINKGYAAVQWVQTIGSSDIRFVAVADVGNDWQVNDIGRAWFDGSANNTAGFIANTAKVFPLVVGDGGRVYAYNLMPGGEFADANSDKCYVYVKDGVGGQWSQQELPKGVPCLGKWSGFFVNTFNRNGDLLTISGEGRWSVYSAATNKIIRSFSGPSLNGRNGFDPVQVLPRMVAAYNNNGEAALVVSSAYEQLPTETSGGILRNGYYNLWGFIR</sequence>
<keyword evidence="2" id="KW-1185">Reference proteome</keyword>
<comment type="caution">
    <text evidence="1">The sequence shown here is derived from an EMBL/GenBank/DDBJ whole genome shotgun (WGS) entry which is preliminary data.</text>
</comment>
<dbReference type="EMBL" id="JARVII010000012">
    <property type="protein sequence ID" value="MDG9699494.1"/>
    <property type="molecule type" value="Genomic_DNA"/>
</dbReference>
<name>A0AAW6RH84_9BURK</name>
<evidence type="ECO:0000313" key="2">
    <source>
        <dbReference type="Proteomes" id="UP001237156"/>
    </source>
</evidence>
<proteinExistence type="predicted"/>